<dbReference type="CDD" id="cd00085">
    <property type="entry name" value="HNHc"/>
    <property type="match status" value="1"/>
</dbReference>
<dbReference type="InterPro" id="IPR003615">
    <property type="entry name" value="HNH_nuc"/>
</dbReference>
<reference evidence="1 2" key="1">
    <citation type="submission" date="2021-01" db="EMBL/GenBank/DDBJ databases">
        <title>Belnapia mucosa sp. nov. and Belnapia arida sp. nov., isolated from the Tabernas Desert (Almeria, Spain).</title>
        <authorList>
            <person name="Molina-Menor E."/>
            <person name="Vidal-Verdu A."/>
            <person name="Calonge A."/>
            <person name="Satari L."/>
            <person name="Pereto J."/>
            <person name="Porcar M."/>
        </authorList>
    </citation>
    <scope>NUCLEOTIDE SEQUENCE [LARGE SCALE GENOMIC DNA]</scope>
    <source>
        <strain evidence="1 2">T18</strain>
    </source>
</reference>
<proteinExistence type="predicted"/>
<name>A0ABS1U9H3_9PROT</name>
<keyword evidence="2" id="KW-1185">Reference proteome</keyword>
<comment type="caution">
    <text evidence="1">The sequence shown here is derived from an EMBL/GenBank/DDBJ whole genome shotgun (WGS) entry which is preliminary data.</text>
</comment>
<evidence type="ECO:0000313" key="2">
    <source>
        <dbReference type="Proteomes" id="UP000660885"/>
    </source>
</evidence>
<evidence type="ECO:0000313" key="1">
    <source>
        <dbReference type="EMBL" id="MBL6081338.1"/>
    </source>
</evidence>
<dbReference type="RefSeq" id="WP_202834561.1">
    <property type="nucleotide sequence ID" value="NZ_JAETWB010000025.1"/>
</dbReference>
<organism evidence="1 2">
    <name type="scientific">Belnapia arida</name>
    <dbReference type="NCBI Taxonomy" id="2804533"/>
    <lineage>
        <taxon>Bacteria</taxon>
        <taxon>Pseudomonadati</taxon>
        <taxon>Pseudomonadota</taxon>
        <taxon>Alphaproteobacteria</taxon>
        <taxon>Acetobacterales</taxon>
        <taxon>Roseomonadaceae</taxon>
        <taxon>Belnapia</taxon>
    </lineage>
</organism>
<dbReference type="EMBL" id="JAETWB010000025">
    <property type="protein sequence ID" value="MBL6081338.1"/>
    <property type="molecule type" value="Genomic_DNA"/>
</dbReference>
<evidence type="ECO:0008006" key="3">
    <source>
        <dbReference type="Google" id="ProtNLM"/>
    </source>
</evidence>
<protein>
    <recommendedName>
        <fullName evidence="3">HNH nuclease domain-containing protein</fullName>
    </recommendedName>
</protein>
<accession>A0ABS1U9H3</accession>
<sequence>MIDQAYPYRCCVVCGLEAATCLQVAHLDHNASNNAPDNLARLCPTHHWMYDAGLYPIEAIQLLQAHWQTTQGIPNHKVRMKDAGAKAALSRKRSAAARKAVATRRANAAVGG</sequence>
<gene>
    <name evidence="1" type="ORF">JMJ56_25410</name>
</gene>
<dbReference type="Proteomes" id="UP000660885">
    <property type="component" value="Unassembled WGS sequence"/>
</dbReference>